<comment type="caution">
    <text evidence="1">The sequence shown here is derived from an EMBL/GenBank/DDBJ whole genome shotgun (WGS) entry which is preliminary data.</text>
</comment>
<dbReference type="Pfam" id="PF08282">
    <property type="entry name" value="Hydrolase_3"/>
    <property type="match status" value="1"/>
</dbReference>
<dbReference type="EMBL" id="JBHTMP010000001">
    <property type="protein sequence ID" value="MFD1319563.1"/>
    <property type="molecule type" value="Genomic_DNA"/>
</dbReference>
<keyword evidence="2" id="KW-1185">Reference proteome</keyword>
<accession>A0ABW3Y581</accession>
<sequence length="266" mass="27586">MSYRWIVTDLDGTLVDRSLRMVPRSRAALHRFRQDGGQVVIATGRSRESAAPYYAELELTGPAILLNGAQVCDLSTGEVLLDRRLSTSAWVGVSRLLDDLPEEAAGVAFVGGRAYRVAESVLLDAYAARDGLTIEPVTSWDDLPTGGVSKAMVICASSMVAGGVAGRAALPGVTTLVSEPTYVELLPAGTDKGTALTWLARHCQVPLDEVAAVGDNPNDIPMFAVAGLAAAVYGGHPDACAAATVVVGRCDEGAVADVVSHIGALA</sequence>
<dbReference type="SUPFAM" id="SSF56784">
    <property type="entry name" value="HAD-like"/>
    <property type="match status" value="1"/>
</dbReference>
<dbReference type="PANTHER" id="PTHR10000:SF8">
    <property type="entry name" value="HAD SUPERFAMILY HYDROLASE-LIKE, TYPE 3"/>
    <property type="match status" value="1"/>
</dbReference>
<dbReference type="Proteomes" id="UP001597260">
    <property type="component" value="Unassembled WGS sequence"/>
</dbReference>
<proteinExistence type="predicted"/>
<evidence type="ECO:0000313" key="1">
    <source>
        <dbReference type="EMBL" id="MFD1319563.1"/>
    </source>
</evidence>
<evidence type="ECO:0000313" key="2">
    <source>
        <dbReference type="Proteomes" id="UP001597260"/>
    </source>
</evidence>
<dbReference type="GO" id="GO:0016787">
    <property type="term" value="F:hydrolase activity"/>
    <property type="evidence" value="ECO:0007669"/>
    <property type="project" value="UniProtKB-KW"/>
</dbReference>
<dbReference type="Gene3D" id="3.40.50.1000">
    <property type="entry name" value="HAD superfamily/HAD-like"/>
    <property type="match status" value="1"/>
</dbReference>
<dbReference type="InterPro" id="IPR006379">
    <property type="entry name" value="HAD-SF_hydro_IIB"/>
</dbReference>
<dbReference type="InterPro" id="IPR036412">
    <property type="entry name" value="HAD-like_sf"/>
</dbReference>
<protein>
    <submittedName>
        <fullName evidence="1">HAD family hydrolase</fullName>
        <ecNumber evidence="1">3.1.3.-</ecNumber>
    </submittedName>
</protein>
<dbReference type="Gene3D" id="3.30.1240.10">
    <property type="match status" value="1"/>
</dbReference>
<keyword evidence="1" id="KW-0378">Hydrolase</keyword>
<reference evidence="2" key="1">
    <citation type="journal article" date="2019" name="Int. J. Syst. Evol. Microbiol.">
        <title>The Global Catalogue of Microorganisms (GCM) 10K type strain sequencing project: providing services to taxonomists for standard genome sequencing and annotation.</title>
        <authorList>
            <consortium name="The Broad Institute Genomics Platform"/>
            <consortium name="The Broad Institute Genome Sequencing Center for Infectious Disease"/>
            <person name="Wu L."/>
            <person name="Ma J."/>
        </authorList>
    </citation>
    <scope>NUCLEOTIDE SEQUENCE [LARGE SCALE GENOMIC DNA]</scope>
    <source>
        <strain evidence="2">JCM 31037</strain>
    </source>
</reference>
<organism evidence="1 2">
    <name type="scientific">Micromonospora sonneratiae</name>
    <dbReference type="NCBI Taxonomy" id="1184706"/>
    <lineage>
        <taxon>Bacteria</taxon>
        <taxon>Bacillati</taxon>
        <taxon>Actinomycetota</taxon>
        <taxon>Actinomycetes</taxon>
        <taxon>Micromonosporales</taxon>
        <taxon>Micromonosporaceae</taxon>
        <taxon>Micromonospora</taxon>
    </lineage>
</organism>
<dbReference type="InterPro" id="IPR023214">
    <property type="entry name" value="HAD_sf"/>
</dbReference>
<name>A0ABW3Y581_9ACTN</name>
<dbReference type="RefSeq" id="WP_377565538.1">
    <property type="nucleotide sequence ID" value="NZ_JBHTMP010000001.1"/>
</dbReference>
<dbReference type="EC" id="3.1.3.-" evidence="1"/>
<dbReference type="NCBIfam" id="TIGR01484">
    <property type="entry name" value="HAD-SF-IIB"/>
    <property type="match status" value="1"/>
</dbReference>
<gene>
    <name evidence="1" type="ORF">ACFQ4H_00515</name>
</gene>
<dbReference type="PANTHER" id="PTHR10000">
    <property type="entry name" value="PHOSPHOSERINE PHOSPHATASE"/>
    <property type="match status" value="1"/>
</dbReference>